<sequence length="218" mass="23322">MPNIEPPAGGLLGPAHRSVLTTGTVVWRVHSSHRAPHAPNPTAQPDELAGGRFDSLDGSYAYLYIADSPDGAIAETICRDLPLDPTVARIVPASAVAGRTLTALTVTRTLTVAALHGPHLSAVGHDLWLTKCEARHYVLTRRWANAIRTADPDLDGLAYRPRHNEDTLAWILTTDPAITPHPELAIDPTTTPLPLDHGTGRDLVARIIADHSAILSPT</sequence>
<organism evidence="2 3">
    <name type="scientific">Rhodococcus oxybenzonivorans</name>
    <dbReference type="NCBI Taxonomy" id="1990687"/>
    <lineage>
        <taxon>Bacteria</taxon>
        <taxon>Bacillati</taxon>
        <taxon>Actinomycetota</taxon>
        <taxon>Actinomycetes</taxon>
        <taxon>Mycobacteriales</taxon>
        <taxon>Nocardiaceae</taxon>
        <taxon>Rhodococcus</taxon>
    </lineage>
</organism>
<reference evidence="2 3" key="1">
    <citation type="submission" date="2017-05" db="EMBL/GenBank/DDBJ databases">
        <title>Isolation of Rhodococcus sp. S2-17 biodegrading of BP-3.</title>
        <authorList>
            <person name="Lee Y."/>
            <person name="Kim K.H."/>
            <person name="Chun B.H."/>
            <person name="Jung H.S."/>
            <person name="Jeon C.O."/>
        </authorList>
    </citation>
    <scope>NUCLEOTIDE SEQUENCE [LARGE SCALE GENOMIC DNA]</scope>
    <source>
        <strain evidence="2 3">S2-17</strain>
    </source>
</reference>
<gene>
    <name evidence="2" type="ORF">CBI38_04710</name>
</gene>
<name>A0A2S2BQR4_9NOCA</name>
<evidence type="ECO:0000313" key="3">
    <source>
        <dbReference type="Proteomes" id="UP000245711"/>
    </source>
</evidence>
<dbReference type="KEGG" id="roz:CBI38_04710"/>
<dbReference type="EMBL" id="CP021354">
    <property type="protein sequence ID" value="AWK70970.1"/>
    <property type="molecule type" value="Genomic_DNA"/>
</dbReference>
<feature type="domain" description="RES" evidence="1">
    <location>
        <begin position="39"/>
        <end position="185"/>
    </location>
</feature>
<dbReference type="SMART" id="SM00953">
    <property type="entry name" value="RES"/>
    <property type="match status" value="1"/>
</dbReference>
<dbReference type="AlphaFoldDB" id="A0A2S2BQR4"/>
<proteinExistence type="predicted"/>
<dbReference type="InterPro" id="IPR014914">
    <property type="entry name" value="RES_dom"/>
</dbReference>
<accession>A0A2S2BQR4</accession>
<protein>
    <recommendedName>
        <fullName evidence="1">RES domain-containing protein</fullName>
    </recommendedName>
</protein>
<evidence type="ECO:0000313" key="2">
    <source>
        <dbReference type="EMBL" id="AWK70970.1"/>
    </source>
</evidence>
<dbReference type="Pfam" id="PF08808">
    <property type="entry name" value="RES"/>
    <property type="match status" value="1"/>
</dbReference>
<dbReference type="Proteomes" id="UP000245711">
    <property type="component" value="Chromosome"/>
</dbReference>
<keyword evidence="3" id="KW-1185">Reference proteome</keyword>
<evidence type="ECO:0000259" key="1">
    <source>
        <dbReference type="SMART" id="SM00953"/>
    </source>
</evidence>
<dbReference type="RefSeq" id="WP_109326805.1">
    <property type="nucleotide sequence ID" value="NZ_CP021354.1"/>
</dbReference>
<dbReference type="OrthoDB" id="4258344at2"/>